<dbReference type="SMART" id="SM00676">
    <property type="entry name" value="DM10"/>
    <property type="match status" value="3"/>
</dbReference>
<feature type="domain" description="DM10" evidence="7">
    <location>
        <begin position="350"/>
        <end position="454"/>
    </location>
</feature>
<feature type="compositionally biased region" description="Basic and acidic residues" evidence="6">
    <location>
        <begin position="486"/>
        <end position="496"/>
    </location>
</feature>
<keyword evidence="9" id="KW-1185">Reference proteome</keyword>
<feature type="region of interest" description="Disordered" evidence="6">
    <location>
        <begin position="1"/>
        <end position="22"/>
    </location>
</feature>
<sequence length="577" mass="67838">MLDELSHHDPILTYGDPKSKRGPKARFVPSYVAYDKKVLKFLAYFKQNTPNSQEEKYRVRFVHILYFLEDDTICIMEPAVDNAGIPQGKLLRRHRVPKNDAGEYYHWKDFDVQDDVCFYGIYYHIYDCDPFTRQLYESEGIDLREGEPSTPDDPYIHDRKMRLRPHSYVTPSQWDKLRQFLHMDRQVLRFFVVRDDRDELYGELRKYVLLYYLADDTIEILEVHTKNDGRDPFPCFLRRQRVPKKLEHSLTFPSISLEVSPKEVKVWFLDTDLKIGETVCIYNSRFLIYDCDEFTRNYYREQYQMTDFTPIDVTRRAQGLEKRVAKPPPITEPLVLKTPAKDYMKYLENDGIILRFEAVLESQKPYHRERRFIISYYPSDDTISIYERVLRNSGVIGGKFLHRRRVDKPESTKEHPVYFTLRDFCIGATLQIYNHRFQIVNADQFVLKFLEANPAGLEGTIASLRQFFQANPTAQPVCTTEEGAASDERDEREGRARSASPGPGLEVVQVSQMPDMNQPGYRSPVDQYLEQKQRAQAEKEQQQARAEGMAETCADMKRKTLEPRKVTFCEDAVQRCD</sequence>
<evidence type="ECO:0000259" key="7">
    <source>
        <dbReference type="PROSITE" id="PS51336"/>
    </source>
</evidence>
<accession>A0A6A4V7C5</accession>
<dbReference type="EMBL" id="VIIS01001831">
    <property type="protein sequence ID" value="KAF0292157.1"/>
    <property type="molecule type" value="Genomic_DNA"/>
</dbReference>
<organism evidence="8 9">
    <name type="scientific">Amphibalanus amphitrite</name>
    <name type="common">Striped barnacle</name>
    <name type="synonym">Balanus amphitrite</name>
    <dbReference type="NCBI Taxonomy" id="1232801"/>
    <lineage>
        <taxon>Eukaryota</taxon>
        <taxon>Metazoa</taxon>
        <taxon>Ecdysozoa</taxon>
        <taxon>Arthropoda</taxon>
        <taxon>Crustacea</taxon>
        <taxon>Multicrustacea</taxon>
        <taxon>Cirripedia</taxon>
        <taxon>Thoracica</taxon>
        <taxon>Thoracicalcarea</taxon>
        <taxon>Balanomorpha</taxon>
        <taxon>Balanoidea</taxon>
        <taxon>Balanidae</taxon>
        <taxon>Amphibalaninae</taxon>
        <taxon>Amphibalanus</taxon>
    </lineage>
</organism>
<dbReference type="Proteomes" id="UP000440578">
    <property type="component" value="Unassembled WGS sequence"/>
</dbReference>
<keyword evidence="3" id="KW-0677">Repeat</keyword>
<reference evidence="8 9" key="1">
    <citation type="submission" date="2019-07" db="EMBL/GenBank/DDBJ databases">
        <title>Draft genome assembly of a fouling barnacle, Amphibalanus amphitrite (Darwin, 1854): The first reference genome for Thecostraca.</title>
        <authorList>
            <person name="Kim W."/>
        </authorList>
    </citation>
    <scope>NUCLEOTIDE SEQUENCE [LARGE SCALE GENOMIC DNA]</scope>
    <source>
        <strain evidence="8">SNU_AA5</strain>
        <tissue evidence="8">Soma without cirri and trophi</tissue>
    </source>
</reference>
<keyword evidence="5" id="KW-0966">Cell projection</keyword>
<dbReference type="GO" id="GO:0043014">
    <property type="term" value="F:alpha-tubulin binding"/>
    <property type="evidence" value="ECO:0007669"/>
    <property type="project" value="TreeGrafter"/>
</dbReference>
<evidence type="ECO:0000256" key="6">
    <source>
        <dbReference type="SAM" id="MobiDB-lite"/>
    </source>
</evidence>
<evidence type="ECO:0000256" key="1">
    <source>
        <dbReference type="ARBA" id="ARBA00004430"/>
    </source>
</evidence>
<feature type="domain" description="DM10" evidence="7">
    <location>
        <begin position="184"/>
        <end position="303"/>
    </location>
</feature>
<proteinExistence type="predicted"/>
<evidence type="ECO:0000313" key="8">
    <source>
        <dbReference type="EMBL" id="KAF0292157.1"/>
    </source>
</evidence>
<dbReference type="Gene3D" id="2.30.29.170">
    <property type="match status" value="3"/>
</dbReference>
<dbReference type="PANTHER" id="PTHR12086">
    <property type="entry name" value="EF-HAND DOMAIN C-TERMINAL CONTAINING PROTEIN"/>
    <property type="match status" value="1"/>
</dbReference>
<dbReference type="FunFam" id="2.30.29.170:FF:000004">
    <property type="entry name" value="EF-hand domain containing 2"/>
    <property type="match status" value="1"/>
</dbReference>
<dbReference type="FunFam" id="2.30.29.170:FF:000002">
    <property type="entry name" value="EF-hand domain (C-terminal) containing 1"/>
    <property type="match status" value="1"/>
</dbReference>
<dbReference type="GO" id="GO:0007052">
    <property type="term" value="P:mitotic spindle organization"/>
    <property type="evidence" value="ECO:0007669"/>
    <property type="project" value="TreeGrafter"/>
</dbReference>
<name>A0A6A4V7C5_AMPAM</name>
<feature type="compositionally biased region" description="Basic and acidic residues" evidence="6">
    <location>
        <begin position="529"/>
        <end position="542"/>
    </location>
</feature>
<dbReference type="InterPro" id="IPR040193">
    <property type="entry name" value="EFHC1/EFHC2/EFHB"/>
</dbReference>
<evidence type="ECO:0000256" key="5">
    <source>
        <dbReference type="ARBA" id="ARBA00023273"/>
    </source>
</evidence>
<comment type="subcellular location">
    <subcellularLocation>
        <location evidence="1">Cytoplasm</location>
        <location evidence="1">Cytoskeleton</location>
        <location evidence="1">Cilium axoneme</location>
    </subcellularLocation>
</comment>
<dbReference type="GO" id="GO:0005930">
    <property type="term" value="C:axoneme"/>
    <property type="evidence" value="ECO:0007669"/>
    <property type="project" value="UniProtKB-SubCell"/>
</dbReference>
<evidence type="ECO:0000256" key="4">
    <source>
        <dbReference type="ARBA" id="ARBA00023212"/>
    </source>
</evidence>
<dbReference type="GO" id="GO:0072686">
    <property type="term" value="C:mitotic spindle"/>
    <property type="evidence" value="ECO:0007669"/>
    <property type="project" value="TreeGrafter"/>
</dbReference>
<protein>
    <submittedName>
        <fullName evidence="8">EF-hand domain-containing protein 1</fullName>
    </submittedName>
</protein>
<dbReference type="PANTHER" id="PTHR12086:SF9">
    <property type="entry name" value="EF-HAND DOMAIN-CONTAINING PROTEIN 1"/>
    <property type="match status" value="1"/>
</dbReference>
<keyword evidence="2" id="KW-0963">Cytoplasm</keyword>
<comment type="caution">
    <text evidence="8">The sequence shown here is derived from an EMBL/GenBank/DDBJ whole genome shotgun (WGS) entry which is preliminary data.</text>
</comment>
<feature type="domain" description="DM10" evidence="7">
    <location>
        <begin position="35"/>
        <end position="140"/>
    </location>
</feature>
<dbReference type="OrthoDB" id="10255210at2759"/>
<dbReference type="InterPro" id="IPR006602">
    <property type="entry name" value="DM10_dom"/>
</dbReference>
<dbReference type="PROSITE" id="PS51336">
    <property type="entry name" value="DM10"/>
    <property type="match status" value="3"/>
</dbReference>
<dbReference type="FunFam" id="2.30.29.170:FF:000001">
    <property type="entry name" value="EF-hand domain containing 1"/>
    <property type="match status" value="1"/>
</dbReference>
<evidence type="ECO:0000313" key="9">
    <source>
        <dbReference type="Proteomes" id="UP000440578"/>
    </source>
</evidence>
<dbReference type="AlphaFoldDB" id="A0A6A4V7C5"/>
<dbReference type="GO" id="GO:0000281">
    <property type="term" value="P:mitotic cytokinesis"/>
    <property type="evidence" value="ECO:0007669"/>
    <property type="project" value="TreeGrafter"/>
</dbReference>
<dbReference type="Pfam" id="PF06565">
    <property type="entry name" value="DM10_dom"/>
    <property type="match status" value="3"/>
</dbReference>
<feature type="region of interest" description="Disordered" evidence="6">
    <location>
        <begin position="475"/>
        <end position="557"/>
    </location>
</feature>
<evidence type="ECO:0000256" key="3">
    <source>
        <dbReference type="ARBA" id="ARBA00022737"/>
    </source>
</evidence>
<evidence type="ECO:0000256" key="2">
    <source>
        <dbReference type="ARBA" id="ARBA00022490"/>
    </source>
</evidence>
<gene>
    <name evidence="8" type="primary">EFHC1</name>
    <name evidence="8" type="ORF">FJT64_001033</name>
</gene>
<dbReference type="GO" id="GO:0060285">
    <property type="term" value="P:cilium-dependent cell motility"/>
    <property type="evidence" value="ECO:0007669"/>
    <property type="project" value="TreeGrafter"/>
</dbReference>
<feature type="compositionally biased region" description="Basic and acidic residues" evidence="6">
    <location>
        <begin position="1"/>
        <end position="10"/>
    </location>
</feature>
<keyword evidence="4" id="KW-0206">Cytoskeleton</keyword>